<dbReference type="OrthoDB" id="3210980at2"/>
<dbReference type="AlphaFoldDB" id="A0A430FMT7"/>
<accession>A0A430FMT7</accession>
<gene>
    <name evidence="1" type="ORF">D2E25_0446</name>
</gene>
<dbReference type="Proteomes" id="UP000287533">
    <property type="component" value="Unassembled WGS sequence"/>
</dbReference>
<evidence type="ECO:0000313" key="1">
    <source>
        <dbReference type="EMBL" id="RSX54138.1"/>
    </source>
</evidence>
<protein>
    <recommendedName>
        <fullName evidence="3">DUF3000 family protein</fullName>
    </recommendedName>
</protein>
<organism evidence="1 2">
    <name type="scientific">Bifidobacterium goeldii</name>
    <dbReference type="NCBI Taxonomy" id="2306975"/>
    <lineage>
        <taxon>Bacteria</taxon>
        <taxon>Bacillati</taxon>
        <taxon>Actinomycetota</taxon>
        <taxon>Actinomycetes</taxon>
        <taxon>Bifidobacteriales</taxon>
        <taxon>Bifidobacteriaceae</taxon>
        <taxon>Bifidobacterium</taxon>
    </lineage>
</organism>
<dbReference type="EMBL" id="QXGL01000001">
    <property type="protein sequence ID" value="RSX54138.1"/>
    <property type="molecule type" value="Genomic_DNA"/>
</dbReference>
<name>A0A430FMT7_9BIFI</name>
<dbReference type="InterPro" id="IPR021555">
    <property type="entry name" value="DUF3000"/>
</dbReference>
<evidence type="ECO:0000313" key="2">
    <source>
        <dbReference type="Proteomes" id="UP000287533"/>
    </source>
</evidence>
<comment type="caution">
    <text evidence="1">The sequence shown here is derived from an EMBL/GenBank/DDBJ whole genome shotgun (WGS) entry which is preliminary data.</text>
</comment>
<reference evidence="1 2" key="1">
    <citation type="submission" date="2018-09" db="EMBL/GenBank/DDBJ databases">
        <title>Characterization of the phylogenetic diversity of five novel species belonging to the genus Bifidobacterium.</title>
        <authorList>
            <person name="Lugli G.A."/>
            <person name="Duranti S."/>
            <person name="Milani C."/>
        </authorList>
    </citation>
    <scope>NUCLEOTIDE SEQUENCE [LARGE SCALE GENOMIC DNA]</scope>
    <source>
        <strain evidence="1 2">2034B</strain>
    </source>
</reference>
<evidence type="ECO:0008006" key="3">
    <source>
        <dbReference type="Google" id="ProtNLM"/>
    </source>
</evidence>
<dbReference type="Pfam" id="PF11452">
    <property type="entry name" value="DUF3000"/>
    <property type="match status" value="1"/>
</dbReference>
<sequence length="224" mass="24420">MAEIFVFPADAPLSQRTGINAAPRPDGVPDAVWSAVESVRTMPRVNGIQYREIAVPASLADYGIGVGLTCNQDSHAMPSQPAARAADGWIMLLYAHEPPVQWQSHWRCVAYARMPLPALEDNGLTPAMYWDDMCDRLVDIDPDSISGTVTVTRDTTFAAPTETGSSSLPVADRADCGCEMRVSWTPIASIDGVLDAGGQIQLWARFIHAAYQEQREQEDSSVDR</sequence>
<proteinExistence type="predicted"/>
<keyword evidence="2" id="KW-1185">Reference proteome</keyword>
<dbReference type="RefSeq" id="WP_125979407.1">
    <property type="nucleotide sequence ID" value="NZ_QXGL01000001.1"/>
</dbReference>